<dbReference type="AlphaFoldDB" id="A0AAW9K934"/>
<dbReference type="EMBL" id="JAVBVO010000005">
    <property type="protein sequence ID" value="MDZ5760007.1"/>
    <property type="molecule type" value="Genomic_DNA"/>
</dbReference>
<name>A0AAW9K934_CARML</name>
<dbReference type="Proteomes" id="UP001290462">
    <property type="component" value="Unassembled WGS sequence"/>
</dbReference>
<organism evidence="2 3">
    <name type="scientific">Carnobacterium maltaromaticum</name>
    <name type="common">Carnobacterium piscicola</name>
    <dbReference type="NCBI Taxonomy" id="2751"/>
    <lineage>
        <taxon>Bacteria</taxon>
        <taxon>Bacillati</taxon>
        <taxon>Bacillota</taxon>
        <taxon>Bacilli</taxon>
        <taxon>Lactobacillales</taxon>
        <taxon>Carnobacteriaceae</taxon>
        <taxon>Carnobacterium</taxon>
    </lineage>
</organism>
<comment type="caution">
    <text evidence="2">The sequence shown here is derived from an EMBL/GenBank/DDBJ whole genome shotgun (WGS) entry which is preliminary data.</text>
</comment>
<feature type="domain" description="DUF4097" evidence="1">
    <location>
        <begin position="49"/>
        <end position="306"/>
    </location>
</feature>
<accession>A0AAW9K934</accession>
<protein>
    <submittedName>
        <fullName evidence="2">DUF4097 family beta strand repeat-containing protein</fullName>
    </submittedName>
</protein>
<evidence type="ECO:0000313" key="3">
    <source>
        <dbReference type="Proteomes" id="UP001290462"/>
    </source>
</evidence>
<dbReference type="Pfam" id="PF13349">
    <property type="entry name" value="DUF4097"/>
    <property type="match status" value="1"/>
</dbReference>
<dbReference type="PANTHER" id="PTHR34094:SF1">
    <property type="entry name" value="PROTEIN FAM185A"/>
    <property type="match status" value="1"/>
</dbReference>
<gene>
    <name evidence="2" type="ORF">RAK27_15330</name>
</gene>
<dbReference type="InterPro" id="IPR025164">
    <property type="entry name" value="Toastrack_DUF4097"/>
</dbReference>
<reference evidence="2" key="1">
    <citation type="submission" date="2023-08" db="EMBL/GenBank/DDBJ databases">
        <title>Genomic characterization of piscicolin 126 produced by Carnobacterium maltaromaticum CM22 strain isolated from salmon (Salmo salar).</title>
        <authorList>
            <person name="Gonzalez-Gragera E."/>
            <person name="Garcia-Lopez J.D."/>
            <person name="Teso-Perez C."/>
            <person name="Gimenez-Hernandez I."/>
            <person name="Peralta-Sanchez J.M."/>
            <person name="Valdivia E."/>
            <person name="Montalban-Lopez M."/>
            <person name="Martin-Platero A.M."/>
            <person name="Banos A."/>
            <person name="Martinez-Bueno M."/>
        </authorList>
    </citation>
    <scope>NUCLEOTIDE SEQUENCE</scope>
    <source>
        <strain evidence="2">CM22</strain>
    </source>
</reference>
<dbReference type="PANTHER" id="PTHR34094">
    <property type="match status" value="1"/>
</dbReference>
<evidence type="ECO:0000313" key="2">
    <source>
        <dbReference type="EMBL" id="MDZ5760007.1"/>
    </source>
</evidence>
<sequence>MKTKLIKRMVILSLSMLAIGAVGSIVTYPMAHKKVTLDLNKTVDATSVKQVSVKGTSMDITLADSPDNKIHVSVNGETQSADKFDIKTKQNGDTLEVTFDEPKLIEMNFVLFFNYNNRSATVSLPKSVKQATVKTNFGEIYTNNFVGESLELETDAGDINLSGLKLTDLNAKTNAGSISLSQSAITNTDLKASAGALYVNNLVSSKTKLNTSAGNIDLNQVTGDLVATSNAGEIDLTNKTIDQNIDLQTNFGSIDVQSESKPTNLTVIAATDLGEMDIFDQNNREQTFGAGKYKMNLKTNAGDIEVNHSAYENDDEDFD</sequence>
<dbReference type="RefSeq" id="WP_322809550.1">
    <property type="nucleotide sequence ID" value="NZ_JAVBVO010000005.1"/>
</dbReference>
<proteinExistence type="predicted"/>
<evidence type="ECO:0000259" key="1">
    <source>
        <dbReference type="Pfam" id="PF13349"/>
    </source>
</evidence>